<keyword evidence="2" id="KW-1185">Reference proteome</keyword>
<protein>
    <submittedName>
        <fullName evidence="1">Uncharacterized protein</fullName>
    </submittedName>
</protein>
<organism evidence="1 2">
    <name type="scientific">Acidithiobacillus ferrivorans</name>
    <dbReference type="NCBI Taxonomy" id="160808"/>
    <lineage>
        <taxon>Bacteria</taxon>
        <taxon>Pseudomonadati</taxon>
        <taxon>Pseudomonadota</taxon>
        <taxon>Acidithiobacillia</taxon>
        <taxon>Acidithiobacillales</taxon>
        <taxon>Acidithiobacillaceae</taxon>
        <taxon>Acidithiobacillus</taxon>
    </lineage>
</organism>
<dbReference type="SUPFAM" id="SSF53335">
    <property type="entry name" value="S-adenosyl-L-methionine-dependent methyltransferases"/>
    <property type="match status" value="1"/>
</dbReference>
<dbReference type="Proteomes" id="UP000193925">
    <property type="component" value="Chromosome AFERRI"/>
</dbReference>
<dbReference type="Gene3D" id="3.40.50.150">
    <property type="entry name" value="Vaccinia Virus protein VP39"/>
    <property type="match status" value="1"/>
</dbReference>
<proteinExistence type="predicted"/>
<name>A0ABY1MNN8_9PROT</name>
<dbReference type="InterPro" id="IPR029063">
    <property type="entry name" value="SAM-dependent_MTases_sf"/>
</dbReference>
<dbReference type="EMBL" id="LT841305">
    <property type="protein sequence ID" value="SMH65341.1"/>
    <property type="molecule type" value="Genomic_DNA"/>
</dbReference>
<sequence length="38" mass="4063">MCEHVGRPNLPIYFAKIYRLLKPGGLVLNHGITAGGVG</sequence>
<dbReference type="Pfam" id="PF02353">
    <property type="entry name" value="CMAS"/>
    <property type="match status" value="1"/>
</dbReference>
<accession>A0ABY1MNN8</accession>
<evidence type="ECO:0000313" key="2">
    <source>
        <dbReference type="Proteomes" id="UP000193925"/>
    </source>
</evidence>
<evidence type="ECO:0000313" key="1">
    <source>
        <dbReference type="EMBL" id="SMH65341.1"/>
    </source>
</evidence>
<gene>
    <name evidence="1" type="ORF">AFERRI_20123</name>
</gene>
<reference evidence="1 2" key="1">
    <citation type="submission" date="2017-03" db="EMBL/GenBank/DDBJ databases">
        <authorList>
            <person name="Regsiter A."/>
            <person name="William W."/>
        </authorList>
    </citation>
    <scope>NUCLEOTIDE SEQUENCE [LARGE SCALE GENOMIC DNA]</scope>
    <source>
        <strain evidence="1">PRJEB5721</strain>
    </source>
</reference>